<feature type="region of interest" description="Disordered" evidence="1">
    <location>
        <begin position="1"/>
        <end position="54"/>
    </location>
</feature>
<dbReference type="Proteomes" id="UP000799324">
    <property type="component" value="Unassembled WGS sequence"/>
</dbReference>
<evidence type="ECO:0000313" key="2">
    <source>
        <dbReference type="EMBL" id="KAF2654665.1"/>
    </source>
</evidence>
<dbReference type="OrthoDB" id="3801343at2759"/>
<accession>A0A6A6T3T8</accession>
<keyword evidence="3" id="KW-1185">Reference proteome</keyword>
<proteinExistence type="predicted"/>
<protein>
    <recommendedName>
        <fullName evidence="4">F-box domain-containing protein</fullName>
    </recommendedName>
</protein>
<dbReference type="AlphaFoldDB" id="A0A6A6T3T8"/>
<evidence type="ECO:0000256" key="1">
    <source>
        <dbReference type="SAM" id="MobiDB-lite"/>
    </source>
</evidence>
<sequence length="350" mass="40426">MITATSTSCNNPSSVMALKRKRISRTASPSTKQQRTSEARSKTSDKSPRYALRSGPKKKTTFLDLPAEIRNHIYMLVVDHDEIFRYFLGTHQRIPTEVSEFSTPSGDLELEYSNKWFEPITENKYPDYYGVAQACRQVRQEFLSLCMTLAPGTRIWIRLRQLPQFFDILKTVFIDHRKDVACSLVIEMAKTDALPRPFDVLPLVRMAANIPGLNVRFAQGPYSNLKPNRNFGDYQSVQFFKALQKLLFTKPRPAWREFLHHDVSHIYLNESENSLNEVVLIVPIKRRLLSSGLAGVTIFDLSEFSENEVWGRWLRRMGLPDDRLYMKIQVGKPETCVSTHAMKRQTRSCK</sequence>
<organism evidence="2 3">
    <name type="scientific">Lophiostoma macrostomum CBS 122681</name>
    <dbReference type="NCBI Taxonomy" id="1314788"/>
    <lineage>
        <taxon>Eukaryota</taxon>
        <taxon>Fungi</taxon>
        <taxon>Dikarya</taxon>
        <taxon>Ascomycota</taxon>
        <taxon>Pezizomycotina</taxon>
        <taxon>Dothideomycetes</taxon>
        <taxon>Pleosporomycetidae</taxon>
        <taxon>Pleosporales</taxon>
        <taxon>Lophiostomataceae</taxon>
        <taxon>Lophiostoma</taxon>
    </lineage>
</organism>
<reference evidence="2" key="1">
    <citation type="journal article" date="2020" name="Stud. Mycol.">
        <title>101 Dothideomycetes genomes: a test case for predicting lifestyles and emergence of pathogens.</title>
        <authorList>
            <person name="Haridas S."/>
            <person name="Albert R."/>
            <person name="Binder M."/>
            <person name="Bloem J."/>
            <person name="Labutti K."/>
            <person name="Salamov A."/>
            <person name="Andreopoulos B."/>
            <person name="Baker S."/>
            <person name="Barry K."/>
            <person name="Bills G."/>
            <person name="Bluhm B."/>
            <person name="Cannon C."/>
            <person name="Castanera R."/>
            <person name="Culley D."/>
            <person name="Daum C."/>
            <person name="Ezra D."/>
            <person name="Gonzalez J."/>
            <person name="Henrissat B."/>
            <person name="Kuo A."/>
            <person name="Liang C."/>
            <person name="Lipzen A."/>
            <person name="Lutzoni F."/>
            <person name="Magnuson J."/>
            <person name="Mondo S."/>
            <person name="Nolan M."/>
            <person name="Ohm R."/>
            <person name="Pangilinan J."/>
            <person name="Park H.-J."/>
            <person name="Ramirez L."/>
            <person name="Alfaro M."/>
            <person name="Sun H."/>
            <person name="Tritt A."/>
            <person name="Yoshinaga Y."/>
            <person name="Zwiers L.-H."/>
            <person name="Turgeon B."/>
            <person name="Goodwin S."/>
            <person name="Spatafora J."/>
            <person name="Crous P."/>
            <person name="Grigoriev I."/>
        </authorList>
    </citation>
    <scope>NUCLEOTIDE SEQUENCE</scope>
    <source>
        <strain evidence="2">CBS 122681</strain>
    </source>
</reference>
<dbReference type="EMBL" id="MU004360">
    <property type="protein sequence ID" value="KAF2654665.1"/>
    <property type="molecule type" value="Genomic_DNA"/>
</dbReference>
<gene>
    <name evidence="2" type="ORF">K491DRAFT_461918</name>
</gene>
<feature type="compositionally biased region" description="Polar residues" evidence="1">
    <location>
        <begin position="25"/>
        <end position="34"/>
    </location>
</feature>
<evidence type="ECO:0008006" key="4">
    <source>
        <dbReference type="Google" id="ProtNLM"/>
    </source>
</evidence>
<feature type="compositionally biased region" description="Basic and acidic residues" evidence="1">
    <location>
        <begin position="35"/>
        <end position="48"/>
    </location>
</feature>
<name>A0A6A6T3T8_9PLEO</name>
<evidence type="ECO:0000313" key="3">
    <source>
        <dbReference type="Proteomes" id="UP000799324"/>
    </source>
</evidence>
<feature type="compositionally biased region" description="Polar residues" evidence="1">
    <location>
        <begin position="1"/>
        <end position="14"/>
    </location>
</feature>